<dbReference type="Proteomes" id="UP000295181">
    <property type="component" value="Unassembled WGS sequence"/>
</dbReference>
<proteinExistence type="predicted"/>
<dbReference type="PANTHER" id="PTHR43479:SF7">
    <property type="entry name" value="TETR-FAMILY TRANSCRIPTIONAL REGULATOR"/>
    <property type="match status" value="1"/>
</dbReference>
<evidence type="ECO:0000313" key="2">
    <source>
        <dbReference type="EMBL" id="TDG73967.1"/>
    </source>
</evidence>
<comment type="caution">
    <text evidence="2">The sequence shown here is derived from an EMBL/GenBank/DDBJ whole genome shotgun (WGS) entry which is preliminary data.</text>
</comment>
<dbReference type="Pfam" id="PF14278">
    <property type="entry name" value="TetR_C_8"/>
    <property type="match status" value="1"/>
</dbReference>
<dbReference type="InterPro" id="IPR039532">
    <property type="entry name" value="TetR_C_Firmicutes"/>
</dbReference>
<organism evidence="2 3">
    <name type="scientific">Lentilactobacillus buchneri DSM 20057</name>
    <dbReference type="NCBI Taxonomy" id="1423728"/>
    <lineage>
        <taxon>Bacteria</taxon>
        <taxon>Bacillati</taxon>
        <taxon>Bacillota</taxon>
        <taxon>Bacilli</taxon>
        <taxon>Lactobacillales</taxon>
        <taxon>Lactobacillaceae</taxon>
        <taxon>Lentilactobacillus</taxon>
    </lineage>
</organism>
<dbReference type="InterPro" id="IPR050624">
    <property type="entry name" value="HTH-type_Tx_Regulator"/>
</dbReference>
<dbReference type="SUPFAM" id="SSF46689">
    <property type="entry name" value="Homeodomain-like"/>
    <property type="match status" value="1"/>
</dbReference>
<sequence length="197" mass="23259">MDSIAKHELSTSLEELVTKTSFDDVSVKLIVSNTSFNRQTFYYHFQDKFDCLQYTLSEFADKIASDMDYSNWQECYLRIFRYIDYHKEFMQHIVDSQAYSLFTDFVLQSIDLMLHGVLKSLQKDVSRNRMQEQPWKLFEYGLQGIIINWFTDGLRENPELLVNDLLNIDMPHLKMLLGVDTDRIDQTGHFVHSTSTI</sequence>
<accession>A0A4R5NHI8</accession>
<protein>
    <recommendedName>
        <fullName evidence="1">Transcriptional regulator TetR C-terminal Firmicutes type domain-containing protein</fullName>
    </recommendedName>
</protein>
<evidence type="ECO:0000259" key="1">
    <source>
        <dbReference type="Pfam" id="PF14278"/>
    </source>
</evidence>
<evidence type="ECO:0000313" key="3">
    <source>
        <dbReference type="Proteomes" id="UP000295181"/>
    </source>
</evidence>
<dbReference type="InterPro" id="IPR009057">
    <property type="entry name" value="Homeodomain-like_sf"/>
</dbReference>
<gene>
    <name evidence="2" type="ORF">C5L32_001320</name>
</gene>
<feature type="domain" description="Transcriptional regulator TetR C-terminal Firmicutes type" evidence="1">
    <location>
        <begin position="71"/>
        <end position="167"/>
    </location>
</feature>
<dbReference type="RefSeq" id="WP_013726952.1">
    <property type="nucleotide sequence ID" value="NZ_AZDM01000003.1"/>
</dbReference>
<dbReference type="PANTHER" id="PTHR43479">
    <property type="entry name" value="ACREF/ENVCD OPERON REPRESSOR-RELATED"/>
    <property type="match status" value="1"/>
</dbReference>
<dbReference type="EMBL" id="PUFP01000075">
    <property type="protein sequence ID" value="TDG73967.1"/>
    <property type="molecule type" value="Genomic_DNA"/>
</dbReference>
<dbReference type="GeneID" id="72460993"/>
<reference evidence="2 3" key="1">
    <citation type="journal article" date="2019" name="Appl. Microbiol. Biotechnol.">
        <title>Uncovering carbohydrate metabolism through a genotype-phenotype association study of 56 lactic acid bacteria genomes.</title>
        <authorList>
            <person name="Buron-Moles G."/>
            <person name="Chailyan A."/>
            <person name="Dolejs I."/>
            <person name="Forster J."/>
            <person name="Miks M.H."/>
        </authorList>
    </citation>
    <scope>NUCLEOTIDE SEQUENCE [LARGE SCALE GENOMIC DNA]</scope>
    <source>
        <strain evidence="2 3">ATCC 4005</strain>
    </source>
</reference>
<dbReference type="Gene3D" id="1.10.357.10">
    <property type="entry name" value="Tetracycline Repressor, domain 2"/>
    <property type="match status" value="1"/>
</dbReference>
<name>A0A4R5NHI8_LENBU</name>
<dbReference type="AlphaFoldDB" id="A0A4R5NHI8"/>